<gene>
    <name evidence="2" type="ORF">FQP34_00195</name>
</gene>
<reference evidence="2 3" key="1">
    <citation type="submission" date="2019-07" db="EMBL/GenBank/DDBJ databases">
        <title>Genome assembly of Bacillus simplex strain GGC-P6A.</title>
        <authorList>
            <person name="Jennings M.E."/>
            <person name="Barton H.A."/>
        </authorList>
    </citation>
    <scope>NUCLEOTIDE SEQUENCE [LARGE SCALE GENOMIC DNA]</scope>
    <source>
        <strain evidence="2 3">GGC-P6A</strain>
    </source>
</reference>
<proteinExistence type="predicted"/>
<feature type="transmembrane region" description="Helical" evidence="1">
    <location>
        <begin position="49"/>
        <end position="76"/>
    </location>
</feature>
<evidence type="ECO:0000256" key="1">
    <source>
        <dbReference type="SAM" id="Phobius"/>
    </source>
</evidence>
<evidence type="ECO:0000313" key="3">
    <source>
        <dbReference type="Proteomes" id="UP000317770"/>
    </source>
</evidence>
<dbReference type="EMBL" id="VNKI01000001">
    <property type="protein sequence ID" value="TVX83711.1"/>
    <property type="molecule type" value="Genomic_DNA"/>
</dbReference>
<comment type="caution">
    <text evidence="2">The sequence shown here is derived from an EMBL/GenBank/DDBJ whole genome shotgun (WGS) entry which is preliminary data.</text>
</comment>
<feature type="transmembrane region" description="Helical" evidence="1">
    <location>
        <begin position="7"/>
        <end position="29"/>
    </location>
</feature>
<organism evidence="2 3">
    <name type="scientific">Peribacillus simplex</name>
    <dbReference type="NCBI Taxonomy" id="1478"/>
    <lineage>
        <taxon>Bacteria</taxon>
        <taxon>Bacillati</taxon>
        <taxon>Bacillota</taxon>
        <taxon>Bacilli</taxon>
        <taxon>Bacillales</taxon>
        <taxon>Bacillaceae</taxon>
        <taxon>Peribacillus</taxon>
    </lineage>
</organism>
<keyword evidence="1" id="KW-0472">Membrane</keyword>
<evidence type="ECO:0000313" key="2">
    <source>
        <dbReference type="EMBL" id="TVX83711.1"/>
    </source>
</evidence>
<name>A0A8B5Y3Y6_9BACI</name>
<keyword evidence="1" id="KW-0812">Transmembrane</keyword>
<dbReference type="RefSeq" id="WP_144476266.1">
    <property type="nucleotide sequence ID" value="NZ_VNKI01000001.1"/>
</dbReference>
<sequence>MERIEKFNNLFFGFLAIMFFPISGLMFYTKEYAGNGKNIGPIKEILDNNISLSVLMIIIIILLFLIIGFGMIKYILSVAKKEVERQVEIKLNRVKLNNISDRNTLDRIEDLLPVDYMINFFQKKDFEIQTFSIDDIDLMEDFLDSSNSPNIKFIDEDLEKHRNLMITKMRVLSNLLRNNNEQLGVSNAWRIPRNNKTDVFKLANTYSLEIWEEYEKILTDGRKKLGDRDV</sequence>
<accession>A0A8B5Y3Y6</accession>
<dbReference type="AlphaFoldDB" id="A0A8B5Y3Y6"/>
<protein>
    <submittedName>
        <fullName evidence="2">Uncharacterized protein</fullName>
    </submittedName>
</protein>
<keyword evidence="1" id="KW-1133">Transmembrane helix</keyword>
<dbReference type="Proteomes" id="UP000317770">
    <property type="component" value="Unassembled WGS sequence"/>
</dbReference>